<protein>
    <recommendedName>
        <fullName evidence="3">Sulfotransferase family protein</fullName>
    </recommendedName>
</protein>
<accession>A0ABW4LBH8</accession>
<organism evidence="1 2">
    <name type="scientific">Amnibacterium endophyticum</name>
    <dbReference type="NCBI Taxonomy" id="2109337"/>
    <lineage>
        <taxon>Bacteria</taxon>
        <taxon>Bacillati</taxon>
        <taxon>Actinomycetota</taxon>
        <taxon>Actinomycetes</taxon>
        <taxon>Micrococcales</taxon>
        <taxon>Microbacteriaceae</taxon>
        <taxon>Amnibacterium</taxon>
    </lineage>
</organism>
<evidence type="ECO:0000313" key="2">
    <source>
        <dbReference type="Proteomes" id="UP001597347"/>
    </source>
</evidence>
<dbReference type="EMBL" id="JBHUEA010000005">
    <property type="protein sequence ID" value="MFD1720903.1"/>
    <property type="molecule type" value="Genomic_DNA"/>
</dbReference>
<dbReference type="InterPro" id="IPR027417">
    <property type="entry name" value="P-loop_NTPase"/>
</dbReference>
<evidence type="ECO:0000313" key="1">
    <source>
        <dbReference type="EMBL" id="MFD1720903.1"/>
    </source>
</evidence>
<dbReference type="Gene3D" id="3.40.50.300">
    <property type="entry name" value="P-loop containing nucleotide triphosphate hydrolases"/>
    <property type="match status" value="1"/>
</dbReference>
<sequence length="406" mass="44788">MTVELAPDDPRLEVPLGSRVFHAGMPKTGTTALQRTLAAQRGELLAHGTRYPGSATSFNHRRALYAALDRPLSWSGRDDVVPGRERWTRLVDEVAADRSNRVLISVETLSESPADGLRRILEELKGEAHVVLTLRSLPAQLASSWQQYLKSGLTTGFDAWLRQVLDDGRTPKVTKSFRVRSDVDALVGKWAGLVGEERVTLVVLDPQDRALLPRAFESTLALPSGMLEPHDEVTGVNRSFTWGEAELLREINRRIRDRDVRWPDYERLVRGGMVDRLLDLRVPGPHEQRIVPPAWAVERMVGYAQQQIEALRRRRVRVVGDLAHLATPVASSDGAEAPAEVAVDAAAEAVLGMLSAGLGRGNDFGDVPARSLDDVPASSLARALAERVSRRASTASRRMVDRVVKR</sequence>
<dbReference type="SUPFAM" id="SSF52540">
    <property type="entry name" value="P-loop containing nucleoside triphosphate hydrolases"/>
    <property type="match status" value="1"/>
</dbReference>
<comment type="caution">
    <text evidence="1">The sequence shown here is derived from an EMBL/GenBank/DDBJ whole genome shotgun (WGS) entry which is preliminary data.</text>
</comment>
<keyword evidence="2" id="KW-1185">Reference proteome</keyword>
<dbReference type="RefSeq" id="WP_377932651.1">
    <property type="nucleotide sequence ID" value="NZ_JBHUEA010000005.1"/>
</dbReference>
<evidence type="ECO:0008006" key="3">
    <source>
        <dbReference type="Google" id="ProtNLM"/>
    </source>
</evidence>
<gene>
    <name evidence="1" type="ORF">ACFSBI_05015</name>
</gene>
<dbReference type="Proteomes" id="UP001597347">
    <property type="component" value="Unassembled WGS sequence"/>
</dbReference>
<name>A0ABW4LBH8_9MICO</name>
<reference evidence="2" key="1">
    <citation type="journal article" date="2019" name="Int. J. Syst. Evol. Microbiol.">
        <title>The Global Catalogue of Microorganisms (GCM) 10K type strain sequencing project: providing services to taxonomists for standard genome sequencing and annotation.</title>
        <authorList>
            <consortium name="The Broad Institute Genomics Platform"/>
            <consortium name="The Broad Institute Genome Sequencing Center for Infectious Disease"/>
            <person name="Wu L."/>
            <person name="Ma J."/>
        </authorList>
    </citation>
    <scope>NUCLEOTIDE SEQUENCE [LARGE SCALE GENOMIC DNA]</scope>
    <source>
        <strain evidence="2">CGMCC 1.12471</strain>
    </source>
</reference>
<proteinExistence type="predicted"/>